<dbReference type="GO" id="GO:0048257">
    <property type="term" value="F:3'-flap endonuclease activity"/>
    <property type="evidence" value="ECO:0007669"/>
    <property type="project" value="TreeGrafter"/>
</dbReference>
<feature type="compositionally biased region" description="Polar residues" evidence="16">
    <location>
        <begin position="255"/>
        <end position="285"/>
    </location>
</feature>
<keyword evidence="11 15" id="KW-0233">DNA recombination</keyword>
<feature type="region of interest" description="Disordered" evidence="16">
    <location>
        <begin position="252"/>
        <end position="290"/>
    </location>
</feature>
<keyword evidence="8 15" id="KW-0227">DNA damage</keyword>
<dbReference type="PANTHER" id="PTHR13451">
    <property type="entry name" value="CLASS II CROSSOVER JUNCTION ENDONUCLEASE MUS81"/>
    <property type="match status" value="1"/>
</dbReference>
<evidence type="ECO:0000256" key="8">
    <source>
        <dbReference type="ARBA" id="ARBA00022763"/>
    </source>
</evidence>
<dbReference type="InterPro" id="IPR033309">
    <property type="entry name" value="Mus81"/>
</dbReference>
<evidence type="ECO:0000256" key="14">
    <source>
        <dbReference type="ARBA" id="ARBA00023254"/>
    </source>
</evidence>
<dbReference type="Proteomes" id="UP000230066">
    <property type="component" value="Unassembled WGS sequence"/>
</dbReference>
<dbReference type="CDD" id="cd20074">
    <property type="entry name" value="XPF_nuclease_Mus81"/>
    <property type="match status" value="1"/>
</dbReference>
<dbReference type="GO" id="GO:0048476">
    <property type="term" value="C:Holliday junction resolvase complex"/>
    <property type="evidence" value="ECO:0007669"/>
    <property type="project" value="UniProtKB-UniRule"/>
</dbReference>
<organism evidence="18 19">
    <name type="scientific">Fasciola hepatica</name>
    <name type="common">Liver fluke</name>
    <dbReference type="NCBI Taxonomy" id="6192"/>
    <lineage>
        <taxon>Eukaryota</taxon>
        <taxon>Metazoa</taxon>
        <taxon>Spiralia</taxon>
        <taxon>Lophotrochozoa</taxon>
        <taxon>Platyhelminthes</taxon>
        <taxon>Trematoda</taxon>
        <taxon>Digenea</taxon>
        <taxon>Plagiorchiida</taxon>
        <taxon>Echinostomata</taxon>
        <taxon>Echinostomatoidea</taxon>
        <taxon>Fasciolidae</taxon>
        <taxon>Fasciola</taxon>
    </lineage>
</organism>
<dbReference type="AlphaFoldDB" id="A0A4E0R4Z5"/>
<dbReference type="InterPro" id="IPR042530">
    <property type="entry name" value="EME1/EME2_C"/>
</dbReference>
<keyword evidence="12 15" id="KW-0234">DNA repair</keyword>
<keyword evidence="9 15" id="KW-0378">Hydrolase</keyword>
<dbReference type="EC" id="3.1.22.-" evidence="15"/>
<dbReference type="InterPro" id="IPR047416">
    <property type="entry name" value="XPF_nuclease_Mus81"/>
</dbReference>
<dbReference type="InterPro" id="IPR027421">
    <property type="entry name" value="DNA_pol_lamdba_lyase_dom_sf"/>
</dbReference>
<dbReference type="FunFam" id="1.10.150.110:FF:000001">
    <property type="entry name" value="Putative Crossover junction endonuclease MUS81"/>
    <property type="match status" value="1"/>
</dbReference>
<keyword evidence="19" id="KW-1185">Reference proteome</keyword>
<comment type="subcellular location">
    <subcellularLocation>
        <location evidence="2 15">Nucleus</location>
    </subcellularLocation>
</comment>
<reference evidence="18" key="1">
    <citation type="submission" date="2019-03" db="EMBL/GenBank/DDBJ databases">
        <title>Improved annotation for the trematode Fasciola hepatica.</title>
        <authorList>
            <person name="Choi Y.-J."/>
            <person name="Martin J."/>
            <person name="Mitreva M."/>
        </authorList>
    </citation>
    <scope>NUCLEOTIDE SEQUENCE [LARGE SCALE GENOMIC DNA]</scope>
</reference>
<evidence type="ECO:0000256" key="10">
    <source>
        <dbReference type="ARBA" id="ARBA00022842"/>
    </source>
</evidence>
<keyword evidence="6 15" id="KW-0479">Metal-binding</keyword>
<sequence>MLLNRSGKNKRTNNVSRNFLFQNWLTKAMEDAFNRELKSYYVYKKALSSLKKYPLVLQSGKECRILEGFGPKLCDMLDEKLANYAEELGLTPSEALVLGNNIFSSTSSNLLNTARQHSVSSLTRSLSADQIVTTSHTSSENVACAVPPAVSTKFAFKPFQSIQFICEPKRCTDGHDEVMNVLRTSQNPNGCSLHELAACLRNEHSITDTSSVLTLLNELIETGRVTKLNSCPVRYRVNNSGVDDYESSLHVLQSAEESSNTGSSLRNGSDINPDTASGITETRNPFSVEDASPGIENYPLKFIYADEDCQATRTRCLAHIKQFSSDSDGSEVCGYRMLCCYDELITSGLPYRLDWNGTSSDPVLSTVAYLLDPEAPDHCTGAWSQLDAAPSSPVKPVHSDEPLPDKRPCLFPVSISSPVVPLQRAASEGSSVVSAPRLQGSGSIKSINHQSASQNVSQKNEPLQTNYFGRVLDSSSKDTLIVPGDTYQLILLCDVREHFGLNKVRQLLPNVLQSLGVQCESRALPVGDFLWIVRWRNEQNELKEAVLDYIVERKRADDLAHSITDGRFQEQKYRMKRTQIDNRFFLIEECPSMRNQRIPFETMLQATSNCQIIDGFHIMWTRSPEDTVDWLAALTNHLHSRSSSDVHVSLLATRPQAGRGMRARMWLDFVQLAQKSPPPTVRDMFAKQLLQIHGFSGSKVAALLQIYPTPHHLFRAYEALPTNHEREHMLSSLKLPGTNRTLGGALSRRVHLAYNTL</sequence>
<keyword evidence="5 15" id="KW-0540">Nuclease</keyword>
<comment type="subunit">
    <text evidence="15">Interacts with EME1.</text>
</comment>
<dbReference type="InterPro" id="IPR011335">
    <property type="entry name" value="Restrct_endonuc-II-like"/>
</dbReference>
<evidence type="ECO:0000256" key="11">
    <source>
        <dbReference type="ARBA" id="ARBA00023172"/>
    </source>
</evidence>
<evidence type="ECO:0000256" key="2">
    <source>
        <dbReference type="ARBA" id="ARBA00004123"/>
    </source>
</evidence>
<accession>A0A4E0R4Z5</accession>
<comment type="caution">
    <text evidence="18">The sequence shown here is derived from an EMBL/GenBank/DDBJ whole genome shotgun (WGS) entry which is preliminary data.</text>
</comment>
<evidence type="ECO:0000256" key="6">
    <source>
        <dbReference type="ARBA" id="ARBA00022723"/>
    </source>
</evidence>
<dbReference type="Gene3D" id="1.10.150.110">
    <property type="entry name" value="DNA polymerase beta, N-terminal domain-like"/>
    <property type="match status" value="1"/>
</dbReference>
<keyword evidence="13 15" id="KW-0539">Nucleus</keyword>
<dbReference type="InterPro" id="IPR006166">
    <property type="entry name" value="ERCC4_domain"/>
</dbReference>
<dbReference type="GO" id="GO:0046872">
    <property type="term" value="F:metal ion binding"/>
    <property type="evidence" value="ECO:0007669"/>
    <property type="project" value="UniProtKB-UniRule"/>
</dbReference>
<comment type="function">
    <text evidence="15">Interacts with EME1 to form a DNA structure-specific endonuclease with substrate preference for branched DNA structures with a 5'-end at the branch nick. Typical substrates include 3'-flap structures, D-loops, replication forks and nicked Holliday junctions. May be required in mitosis for the processing of stalled or collapsed replication fork intermediates. May be required in meiosis for the repair of meiosis-specific double strand breaks subsequent to single-end invasion (SEI).</text>
</comment>
<evidence type="ECO:0000256" key="16">
    <source>
        <dbReference type="SAM" id="MobiDB-lite"/>
    </source>
</evidence>
<dbReference type="Pfam" id="PF14716">
    <property type="entry name" value="HHH_8"/>
    <property type="match status" value="1"/>
</dbReference>
<protein>
    <recommendedName>
        <fullName evidence="4 15">Crossover junction endonuclease MUS81</fullName>
        <ecNumber evidence="15">3.1.22.-</ecNumber>
    </recommendedName>
</protein>
<evidence type="ECO:0000313" key="18">
    <source>
        <dbReference type="EMBL" id="THD21666.1"/>
    </source>
</evidence>
<keyword evidence="10 15" id="KW-0460">Magnesium</keyword>
<name>A0A4E0R4Z5_FASHE</name>
<dbReference type="Pfam" id="PF21292">
    <property type="entry name" value="EME1-MUS81_C"/>
    <property type="match status" value="1"/>
</dbReference>
<comment type="cofactor">
    <cofactor evidence="1 15">
        <name>Mg(2+)</name>
        <dbReference type="ChEBI" id="CHEBI:18420"/>
    </cofactor>
</comment>
<dbReference type="GO" id="GO:0008821">
    <property type="term" value="F:crossover junction DNA endonuclease activity"/>
    <property type="evidence" value="ECO:0007669"/>
    <property type="project" value="UniProtKB-UniRule"/>
</dbReference>
<dbReference type="GO" id="GO:0031297">
    <property type="term" value="P:replication fork processing"/>
    <property type="evidence" value="ECO:0007669"/>
    <property type="project" value="UniProtKB-ARBA"/>
</dbReference>
<dbReference type="EMBL" id="JXXN02003352">
    <property type="protein sequence ID" value="THD21666.1"/>
    <property type="molecule type" value="Genomic_DNA"/>
</dbReference>
<evidence type="ECO:0000259" key="17">
    <source>
        <dbReference type="SMART" id="SM00891"/>
    </source>
</evidence>
<dbReference type="GO" id="GO:0005634">
    <property type="term" value="C:nucleus"/>
    <property type="evidence" value="ECO:0007669"/>
    <property type="project" value="UniProtKB-SubCell"/>
</dbReference>
<dbReference type="GO" id="GO:0003677">
    <property type="term" value="F:DNA binding"/>
    <property type="evidence" value="ECO:0007669"/>
    <property type="project" value="UniProtKB-UniRule"/>
</dbReference>
<feature type="domain" description="ERCC4" evidence="17">
    <location>
        <begin position="490"/>
        <end position="591"/>
    </location>
</feature>
<keyword evidence="7 15" id="KW-0255">Endonuclease</keyword>
<comment type="similarity">
    <text evidence="3 15">Belongs to the XPF family.</text>
</comment>
<dbReference type="GO" id="GO:0000712">
    <property type="term" value="P:resolution of meiotic recombination intermediates"/>
    <property type="evidence" value="ECO:0007669"/>
    <property type="project" value="TreeGrafter"/>
</dbReference>
<dbReference type="FunFam" id="3.40.50.10130:FF:000005">
    <property type="entry name" value="crossover junction endonuclease MUS81 isoform X1"/>
    <property type="match status" value="1"/>
</dbReference>
<keyword evidence="14" id="KW-0469">Meiosis</keyword>
<dbReference type="Pfam" id="PF02732">
    <property type="entry name" value="ERCC4"/>
    <property type="match status" value="1"/>
</dbReference>
<dbReference type="SUPFAM" id="SSF47802">
    <property type="entry name" value="DNA polymerase beta, N-terminal domain-like"/>
    <property type="match status" value="1"/>
</dbReference>
<evidence type="ECO:0000256" key="5">
    <source>
        <dbReference type="ARBA" id="ARBA00022722"/>
    </source>
</evidence>
<evidence type="ECO:0000256" key="13">
    <source>
        <dbReference type="ARBA" id="ARBA00023242"/>
    </source>
</evidence>
<evidence type="ECO:0000256" key="9">
    <source>
        <dbReference type="ARBA" id="ARBA00022801"/>
    </source>
</evidence>
<evidence type="ECO:0000256" key="15">
    <source>
        <dbReference type="RuleBase" id="RU369042"/>
    </source>
</evidence>
<dbReference type="SMART" id="SM00891">
    <property type="entry name" value="ERCC4"/>
    <property type="match status" value="1"/>
</dbReference>
<dbReference type="GO" id="GO:0006308">
    <property type="term" value="P:DNA catabolic process"/>
    <property type="evidence" value="ECO:0007669"/>
    <property type="project" value="UniProtKB-UniRule"/>
</dbReference>
<dbReference type="SUPFAM" id="SSF52980">
    <property type="entry name" value="Restriction endonuclease-like"/>
    <property type="match status" value="1"/>
</dbReference>
<dbReference type="Gene3D" id="1.10.150.670">
    <property type="entry name" value="Crossover junction endonuclease EME1, DNA-binding domain"/>
    <property type="match status" value="1"/>
</dbReference>
<dbReference type="InterPro" id="IPR010996">
    <property type="entry name" value="HHH_MUS81"/>
</dbReference>
<evidence type="ECO:0000256" key="12">
    <source>
        <dbReference type="ARBA" id="ARBA00023204"/>
    </source>
</evidence>
<evidence type="ECO:0000256" key="7">
    <source>
        <dbReference type="ARBA" id="ARBA00022759"/>
    </source>
</evidence>
<dbReference type="PANTHER" id="PTHR13451:SF0">
    <property type="entry name" value="CROSSOVER JUNCTION ENDONUCLEASE MUS81"/>
    <property type="match status" value="1"/>
</dbReference>
<evidence type="ECO:0000313" key="19">
    <source>
        <dbReference type="Proteomes" id="UP000230066"/>
    </source>
</evidence>
<evidence type="ECO:0000256" key="1">
    <source>
        <dbReference type="ARBA" id="ARBA00001946"/>
    </source>
</evidence>
<proteinExistence type="inferred from homology"/>
<gene>
    <name evidence="18" type="ORF">D915_007456</name>
</gene>
<dbReference type="GO" id="GO:0000727">
    <property type="term" value="P:double-strand break repair via break-induced replication"/>
    <property type="evidence" value="ECO:0007669"/>
    <property type="project" value="UniProtKB-UniRule"/>
</dbReference>
<evidence type="ECO:0000256" key="3">
    <source>
        <dbReference type="ARBA" id="ARBA00010015"/>
    </source>
</evidence>
<dbReference type="Gene3D" id="3.40.50.10130">
    <property type="match status" value="1"/>
</dbReference>
<evidence type="ECO:0000256" key="4">
    <source>
        <dbReference type="ARBA" id="ARBA00017114"/>
    </source>
</evidence>
<dbReference type="GO" id="GO:0031573">
    <property type="term" value="P:mitotic intra-S DNA damage checkpoint signaling"/>
    <property type="evidence" value="ECO:0007669"/>
    <property type="project" value="TreeGrafter"/>
</dbReference>